<proteinExistence type="predicted"/>
<evidence type="ECO:0000313" key="3">
    <source>
        <dbReference type="Proteomes" id="UP001321014"/>
    </source>
</evidence>
<evidence type="ECO:0008006" key="4">
    <source>
        <dbReference type="Google" id="ProtNLM"/>
    </source>
</evidence>
<gene>
    <name evidence="2" type="ORF">OEZ49_08730</name>
</gene>
<accession>A0ABT2WS52</accession>
<name>A0ABT2WS52_9RHOB</name>
<dbReference type="InterPro" id="IPR011990">
    <property type="entry name" value="TPR-like_helical_dom_sf"/>
</dbReference>
<sequence length="472" mass="51667">MPIRFVLNRARKPVAAAFFACLSTQFVSAAEPETVQRLTLDEALQITVRALRNDKPTLALQMSEGLLAADPKNPLLHYLQANAYVQLQQPDAARRAAARAYRYSEDHADKFRAAQMAARTALDAGQPTRAQYWLRLTALHSPDDKADRLIARDYGVLRRINPWSFRLRTELRPSDNVNNGADSARQIIDGEPVIGALSPSAQALSGTIGVIDLTSAYRFHRSETTETSAAGRLYVQRVALSSEAKAAAPGLSNSDLATTYGEIGLKHGFKTGSGIALVQAVWGTSWAAGERSYNLARVEASHSLALSKGRLTLGALVETRFSARYPTQEADILGLSALYTQLLQNGDRITFSLAWRNTDAKSPNGTFRAGSARINYDFGKSLGPVRINAGLTVGRTDYPTYILFLPSLNAFGPVQNGRKEHSIYGDLNLIFDQYDVAGFAPVLRLRSGRKDSNISRFDIRETSISIGIESKF</sequence>
<evidence type="ECO:0000313" key="2">
    <source>
        <dbReference type="EMBL" id="MCU9837850.1"/>
    </source>
</evidence>
<comment type="caution">
    <text evidence="2">The sequence shown here is derived from an EMBL/GenBank/DDBJ whole genome shotgun (WGS) entry which is preliminary data.</text>
</comment>
<dbReference type="EMBL" id="JAOVQN010000007">
    <property type="protein sequence ID" value="MCU9837850.1"/>
    <property type="molecule type" value="Genomic_DNA"/>
</dbReference>
<organism evidence="2 3">
    <name type="scientific">Ruegeria marisflavi</name>
    <dbReference type="NCBI Taxonomy" id="2984152"/>
    <lineage>
        <taxon>Bacteria</taxon>
        <taxon>Pseudomonadati</taxon>
        <taxon>Pseudomonadota</taxon>
        <taxon>Alphaproteobacteria</taxon>
        <taxon>Rhodobacterales</taxon>
        <taxon>Roseobacteraceae</taxon>
        <taxon>Ruegeria</taxon>
    </lineage>
</organism>
<reference evidence="2 3" key="1">
    <citation type="submission" date="2022-10" db="EMBL/GenBank/DDBJ databases">
        <title>Ruegeria sp. nov., isolated from ocean surface water.</title>
        <authorList>
            <person name="He W."/>
            <person name="Wang L."/>
            <person name="Zhang D.-F."/>
        </authorList>
    </citation>
    <scope>NUCLEOTIDE SEQUENCE [LARGE SCALE GENOMIC DNA]</scope>
    <source>
        <strain evidence="2 3">WL0004</strain>
    </source>
</reference>
<dbReference type="RefSeq" id="WP_263387949.1">
    <property type="nucleotide sequence ID" value="NZ_JAOVQN010000007.1"/>
</dbReference>
<dbReference type="Gene3D" id="1.25.40.10">
    <property type="entry name" value="Tetratricopeptide repeat domain"/>
    <property type="match status" value="1"/>
</dbReference>
<feature type="chain" id="PRO_5045800814" description="DUF560 domain-containing protein" evidence="1">
    <location>
        <begin position="30"/>
        <end position="472"/>
    </location>
</feature>
<dbReference type="SUPFAM" id="SSF48452">
    <property type="entry name" value="TPR-like"/>
    <property type="match status" value="1"/>
</dbReference>
<evidence type="ECO:0000256" key="1">
    <source>
        <dbReference type="SAM" id="SignalP"/>
    </source>
</evidence>
<keyword evidence="3" id="KW-1185">Reference proteome</keyword>
<keyword evidence="1" id="KW-0732">Signal</keyword>
<feature type="signal peptide" evidence="1">
    <location>
        <begin position="1"/>
        <end position="29"/>
    </location>
</feature>
<protein>
    <recommendedName>
        <fullName evidence="4">DUF560 domain-containing protein</fullName>
    </recommendedName>
</protein>
<dbReference type="Proteomes" id="UP001321014">
    <property type="component" value="Unassembled WGS sequence"/>
</dbReference>